<dbReference type="SUPFAM" id="SSF54637">
    <property type="entry name" value="Thioesterase/thiol ester dehydrase-isomerase"/>
    <property type="match status" value="1"/>
</dbReference>
<reference evidence="2 3" key="1">
    <citation type="submission" date="2018-06" db="EMBL/GenBank/DDBJ databases">
        <title>Genome Sequence of the Brown Rot Fungal Pathogen Monilinia fructigena.</title>
        <authorList>
            <person name="Landi L."/>
            <person name="De Miccolis Angelini R.M."/>
            <person name="Pollastro S."/>
            <person name="Abate D."/>
            <person name="Faretra F."/>
            <person name="Romanazzi G."/>
        </authorList>
    </citation>
    <scope>NUCLEOTIDE SEQUENCE [LARGE SCALE GENOMIC DNA]</scope>
    <source>
        <strain evidence="2 3">Mfrg269</strain>
    </source>
</reference>
<dbReference type="PANTHER" id="PTHR47260">
    <property type="entry name" value="UPF0644 PROTEIN PB2B4.06"/>
    <property type="match status" value="1"/>
</dbReference>
<dbReference type="Pfam" id="PF03061">
    <property type="entry name" value="4HBT"/>
    <property type="match status" value="1"/>
</dbReference>
<protein>
    <recommendedName>
        <fullName evidence="1">Thioesterase domain-containing protein</fullName>
    </recommendedName>
</protein>
<organism evidence="2 3">
    <name type="scientific">Monilinia fructigena</name>
    <dbReference type="NCBI Taxonomy" id="38457"/>
    <lineage>
        <taxon>Eukaryota</taxon>
        <taxon>Fungi</taxon>
        <taxon>Dikarya</taxon>
        <taxon>Ascomycota</taxon>
        <taxon>Pezizomycotina</taxon>
        <taxon>Leotiomycetes</taxon>
        <taxon>Helotiales</taxon>
        <taxon>Sclerotiniaceae</taxon>
        <taxon>Monilinia</taxon>
    </lineage>
</organism>
<keyword evidence="3" id="KW-1185">Reference proteome</keyword>
<dbReference type="OrthoDB" id="506431at2759"/>
<evidence type="ECO:0000313" key="3">
    <source>
        <dbReference type="Proteomes" id="UP000249056"/>
    </source>
</evidence>
<proteinExistence type="predicted"/>
<evidence type="ECO:0000313" key="2">
    <source>
        <dbReference type="EMBL" id="RAL63858.1"/>
    </source>
</evidence>
<dbReference type="EMBL" id="QKRW01000017">
    <property type="protein sequence ID" value="RAL63858.1"/>
    <property type="molecule type" value="Genomic_DNA"/>
</dbReference>
<gene>
    <name evidence="2" type="ORF">DID88_003501</name>
</gene>
<dbReference type="AlphaFoldDB" id="A0A395IVX5"/>
<accession>A0A395IVX5</accession>
<dbReference type="InterPro" id="IPR052061">
    <property type="entry name" value="PTE-AB_protein"/>
</dbReference>
<dbReference type="PANTHER" id="PTHR47260:SF3">
    <property type="entry name" value="THIOESTERASE FAMILY PROTEIN (AFU_ORTHOLOGUE AFUA_7G03960)"/>
    <property type="match status" value="1"/>
</dbReference>
<dbReference type="InterPro" id="IPR029069">
    <property type="entry name" value="HotDog_dom_sf"/>
</dbReference>
<dbReference type="InterPro" id="IPR006683">
    <property type="entry name" value="Thioestr_dom"/>
</dbReference>
<name>A0A395IVX5_9HELO</name>
<dbReference type="CDD" id="cd03443">
    <property type="entry name" value="PaaI_thioesterase"/>
    <property type="match status" value="1"/>
</dbReference>
<feature type="domain" description="Thioesterase" evidence="1">
    <location>
        <begin position="100"/>
        <end position="172"/>
    </location>
</feature>
<comment type="caution">
    <text evidence="2">The sequence shown here is derived from an EMBL/GenBank/DDBJ whole genome shotgun (WGS) entry which is preliminary data.</text>
</comment>
<dbReference type="Gene3D" id="3.10.129.10">
    <property type="entry name" value="Hotdog Thioesterase"/>
    <property type="match status" value="1"/>
</dbReference>
<sequence>MSFPKNLFPFAHIPKETVEHFSSKPWCIPYFENDSLYPFPSESRILKEHTGDTFTAITLQSPDTIPFVQLFYSPPTSSRPSGEVKVLLSFGSHINGHIDTAHGGFIGALLDDMIGCAAETVRAKEKVTMTAYLNITYKKPIKTPGIVLGRSWVEKKEEKNIFGKATIEDCEGVVLATGEALFIVLDRDRLRGKL</sequence>
<evidence type="ECO:0000259" key="1">
    <source>
        <dbReference type="Pfam" id="PF03061"/>
    </source>
</evidence>
<dbReference type="Proteomes" id="UP000249056">
    <property type="component" value="Unassembled WGS sequence"/>
</dbReference>